<organism evidence="6 7">
    <name type="scientific">Pseudaquabacterium pictum</name>
    <dbReference type="NCBI Taxonomy" id="2315236"/>
    <lineage>
        <taxon>Bacteria</taxon>
        <taxon>Pseudomonadati</taxon>
        <taxon>Pseudomonadota</taxon>
        <taxon>Betaproteobacteria</taxon>
        <taxon>Burkholderiales</taxon>
        <taxon>Sphaerotilaceae</taxon>
        <taxon>Pseudaquabacterium</taxon>
    </lineage>
</organism>
<dbReference type="NCBIfam" id="TIGR00254">
    <property type="entry name" value="GGDEF"/>
    <property type="match status" value="1"/>
</dbReference>
<dbReference type="PROSITE" id="PS50110">
    <property type="entry name" value="RESPONSE_REGULATORY"/>
    <property type="match status" value="1"/>
</dbReference>
<dbReference type="InterPro" id="IPR021800">
    <property type="entry name" value="DUF3369"/>
</dbReference>
<evidence type="ECO:0000259" key="4">
    <source>
        <dbReference type="PROSITE" id="PS50883"/>
    </source>
</evidence>
<dbReference type="SUPFAM" id="SSF141868">
    <property type="entry name" value="EAL domain-like"/>
    <property type="match status" value="1"/>
</dbReference>
<feature type="compositionally biased region" description="Basic and acidic residues" evidence="2">
    <location>
        <begin position="1"/>
        <end position="10"/>
    </location>
</feature>
<dbReference type="InterPro" id="IPR029787">
    <property type="entry name" value="Nucleotide_cyclase"/>
</dbReference>
<dbReference type="Proteomes" id="UP000301751">
    <property type="component" value="Unassembled WGS sequence"/>
</dbReference>
<feature type="region of interest" description="Disordered" evidence="2">
    <location>
        <begin position="1"/>
        <end position="31"/>
    </location>
</feature>
<dbReference type="PANTHER" id="PTHR33121:SF70">
    <property type="entry name" value="SIGNALING PROTEIN YKOW"/>
    <property type="match status" value="1"/>
</dbReference>
<dbReference type="CDD" id="cd01949">
    <property type="entry name" value="GGDEF"/>
    <property type="match status" value="1"/>
</dbReference>
<dbReference type="Pfam" id="PF00563">
    <property type="entry name" value="EAL"/>
    <property type="match status" value="1"/>
</dbReference>
<dbReference type="SMART" id="SM00052">
    <property type="entry name" value="EAL"/>
    <property type="match status" value="1"/>
</dbReference>
<dbReference type="InterPro" id="IPR001789">
    <property type="entry name" value="Sig_transdc_resp-reg_receiver"/>
</dbReference>
<dbReference type="OrthoDB" id="9813903at2"/>
<dbReference type="SUPFAM" id="SSF52172">
    <property type="entry name" value="CheY-like"/>
    <property type="match status" value="1"/>
</dbReference>
<evidence type="ECO:0000259" key="3">
    <source>
        <dbReference type="PROSITE" id="PS50110"/>
    </source>
</evidence>
<feature type="domain" description="EAL" evidence="4">
    <location>
        <begin position="483"/>
        <end position="737"/>
    </location>
</feature>
<dbReference type="InterPro" id="IPR001633">
    <property type="entry name" value="EAL_dom"/>
</dbReference>
<evidence type="ECO:0000313" key="6">
    <source>
        <dbReference type="EMBL" id="GCL62327.1"/>
    </source>
</evidence>
<accession>A0A480APP3</accession>
<reference evidence="7" key="1">
    <citation type="submission" date="2019-03" db="EMBL/GenBank/DDBJ databases">
        <title>Aquabacterium pictum sp.nov., the first bacteriochlorophyll a-containing freshwater bacterium in the genus Aquabacterium of the class Betaproteobacteria.</title>
        <authorList>
            <person name="Hirose S."/>
            <person name="Tank M."/>
            <person name="Hara E."/>
            <person name="Tamaki H."/>
            <person name="Takaichi S."/>
            <person name="Haruta S."/>
            <person name="Hanada S."/>
        </authorList>
    </citation>
    <scope>NUCLEOTIDE SEQUENCE [LARGE SCALE GENOMIC DNA]</scope>
    <source>
        <strain evidence="7">W35</strain>
    </source>
</reference>
<name>A0A480APP3_9BURK</name>
<dbReference type="CDD" id="cd01948">
    <property type="entry name" value="EAL"/>
    <property type="match status" value="1"/>
</dbReference>
<feature type="compositionally biased region" description="Low complexity" evidence="2">
    <location>
        <begin position="20"/>
        <end position="31"/>
    </location>
</feature>
<dbReference type="AlphaFoldDB" id="A0A480APP3"/>
<dbReference type="InterPro" id="IPR050706">
    <property type="entry name" value="Cyclic-di-GMP_PDE-like"/>
</dbReference>
<dbReference type="RefSeq" id="WP_137732093.1">
    <property type="nucleotide sequence ID" value="NZ_BJCL01000003.1"/>
</dbReference>
<gene>
    <name evidence="6" type="ORF">AQPW35_14080</name>
</gene>
<dbReference type="SMART" id="SM00267">
    <property type="entry name" value="GGDEF"/>
    <property type="match status" value="1"/>
</dbReference>
<dbReference type="PANTHER" id="PTHR33121">
    <property type="entry name" value="CYCLIC DI-GMP PHOSPHODIESTERASE PDEF"/>
    <property type="match status" value="1"/>
</dbReference>
<dbReference type="SUPFAM" id="SSF55073">
    <property type="entry name" value="Nucleotide cyclase"/>
    <property type="match status" value="1"/>
</dbReference>
<sequence length="737" mass="79004">MTTSDDRDPDLIDLIDDGDAAPPGGAPDTGPTHWKVLIVDDDVDVHQATTLALQDMQVDGRRLAFLHAYSAAEARELLAADPDIAVAFLDVVMETPDAGLRLVRQLREELQRDALRVILRTGQPGYAPEIETIRDCDINDYRSKAELTQVRLYTTLTGALRNYGQLVALEEARKGMELVVHASTQLSQQHGLADFAAGLVGQLCRLIDSPVRGLVALCDGPEAAVVAALGAGLEGLVGQPLASLPASPLQQGLLQARSSRVAGHAPLVTLYLPSADGQALAVAVDGAPRTALQRHLLEVFAASMAVGFQNVRLVARLADLAYLDPLLGIPNRNRFVALIDERRRQPAGAVMALIDVDDFAGVNQMLGHQVGDDLLRAVARRLGALLGPDAVVARVAGDLFGVLGQAAQVNPALLSQAMALPFEVQGENLRLTATSGLVRLDEGSQRGVDLLKDAHIALKRAKGRQRGAAEYFSEAMGTGARERMRLLRGLRQAFEEQQLFVTYQPQVDLADGRVLGAEALLRWRTEDGKMVPPDRFIPLAEQSGLIVAIGEFVLRTACHQLQRLHGMGHTGLRMAVNVSQAQFRAPGFVGTLEQALADSGVNPHQVELEITESMAADDLGTVLALLQAIRHTGVGVAIDDFGTGFSSLSVLRQLRVDKLKIDRAFVNDVGPDPQPGSVARMVVELGRGLGMRVIAEGVETTVQRDALLAMGCQEGQGWLFAPALPAAELEAWLAQRP</sequence>
<comment type="caution">
    <text evidence="6">The sequence shown here is derived from an EMBL/GenBank/DDBJ whole genome shotgun (WGS) entry which is preliminary data.</text>
</comment>
<dbReference type="PROSITE" id="PS50887">
    <property type="entry name" value="GGDEF"/>
    <property type="match status" value="1"/>
</dbReference>
<dbReference type="PROSITE" id="PS50883">
    <property type="entry name" value="EAL"/>
    <property type="match status" value="1"/>
</dbReference>
<proteinExistence type="predicted"/>
<feature type="domain" description="Response regulatory" evidence="3">
    <location>
        <begin position="35"/>
        <end position="159"/>
    </location>
</feature>
<keyword evidence="1" id="KW-0597">Phosphoprotein</keyword>
<evidence type="ECO:0000313" key="7">
    <source>
        <dbReference type="Proteomes" id="UP000301751"/>
    </source>
</evidence>
<dbReference type="Pfam" id="PF11849">
    <property type="entry name" value="DUF3369"/>
    <property type="match status" value="1"/>
</dbReference>
<dbReference type="EMBL" id="BJCL01000003">
    <property type="protein sequence ID" value="GCL62327.1"/>
    <property type="molecule type" value="Genomic_DNA"/>
</dbReference>
<evidence type="ECO:0000256" key="1">
    <source>
        <dbReference type="PROSITE-ProRule" id="PRU00169"/>
    </source>
</evidence>
<dbReference type="GO" id="GO:0000160">
    <property type="term" value="P:phosphorelay signal transduction system"/>
    <property type="evidence" value="ECO:0007669"/>
    <property type="project" value="InterPro"/>
</dbReference>
<protein>
    <submittedName>
        <fullName evidence="6">Diguanylate cyclase</fullName>
    </submittedName>
</protein>
<keyword evidence="7" id="KW-1185">Reference proteome</keyword>
<evidence type="ECO:0000256" key="2">
    <source>
        <dbReference type="SAM" id="MobiDB-lite"/>
    </source>
</evidence>
<dbReference type="Gene3D" id="3.40.50.2300">
    <property type="match status" value="1"/>
</dbReference>
<dbReference type="GO" id="GO:0071111">
    <property type="term" value="F:cyclic-guanylate-specific phosphodiesterase activity"/>
    <property type="evidence" value="ECO:0007669"/>
    <property type="project" value="InterPro"/>
</dbReference>
<dbReference type="InterPro" id="IPR035919">
    <property type="entry name" value="EAL_sf"/>
</dbReference>
<dbReference type="Gene3D" id="3.20.20.450">
    <property type="entry name" value="EAL domain"/>
    <property type="match status" value="1"/>
</dbReference>
<feature type="domain" description="GGDEF" evidence="5">
    <location>
        <begin position="347"/>
        <end position="474"/>
    </location>
</feature>
<dbReference type="Pfam" id="PF00990">
    <property type="entry name" value="GGDEF"/>
    <property type="match status" value="1"/>
</dbReference>
<dbReference type="InterPro" id="IPR000160">
    <property type="entry name" value="GGDEF_dom"/>
</dbReference>
<evidence type="ECO:0000259" key="5">
    <source>
        <dbReference type="PROSITE" id="PS50887"/>
    </source>
</evidence>
<feature type="modified residue" description="4-aspartylphosphate" evidence="1">
    <location>
        <position position="90"/>
    </location>
</feature>
<dbReference type="InterPro" id="IPR043128">
    <property type="entry name" value="Rev_trsase/Diguanyl_cyclase"/>
</dbReference>
<dbReference type="InterPro" id="IPR011006">
    <property type="entry name" value="CheY-like_superfamily"/>
</dbReference>
<dbReference type="Gene3D" id="3.30.70.270">
    <property type="match status" value="1"/>
</dbReference>